<accession>A0ABT3DWT9</accession>
<evidence type="ECO:0000313" key="3">
    <source>
        <dbReference type="Proteomes" id="UP001320843"/>
    </source>
</evidence>
<keyword evidence="3" id="KW-1185">Reference proteome</keyword>
<dbReference type="Gene3D" id="3.30.70.120">
    <property type="match status" value="1"/>
</dbReference>
<sequence length="107" mass="11776">MQGYQLTFFTEQERRHRHAPIGEWLLQFAKAHGACGGTVIGGLEGFDHGGHLHATHFFELAEQPLAVTVSVDEAACQRLMQALAEEELDLSYVKVPVEYGRVGKAVA</sequence>
<evidence type="ECO:0000256" key="1">
    <source>
        <dbReference type="ARBA" id="ARBA00010554"/>
    </source>
</evidence>
<evidence type="ECO:0008006" key="4">
    <source>
        <dbReference type="Google" id="ProtNLM"/>
    </source>
</evidence>
<evidence type="ECO:0000313" key="2">
    <source>
        <dbReference type="EMBL" id="MCW0399749.1"/>
    </source>
</evidence>
<comment type="caution">
    <text evidence="2">The sequence shown here is derived from an EMBL/GenBank/DDBJ whole genome shotgun (WGS) entry which is preliminary data.</text>
</comment>
<proteinExistence type="inferred from homology"/>
<dbReference type="EMBL" id="JANFWR010000014">
    <property type="protein sequence ID" value="MCW0399749.1"/>
    <property type="molecule type" value="Genomic_DNA"/>
</dbReference>
<dbReference type="Proteomes" id="UP001320843">
    <property type="component" value="Unassembled WGS sequence"/>
</dbReference>
<name>A0ABT3DWT9_9XANT</name>
<dbReference type="SUPFAM" id="SSF54913">
    <property type="entry name" value="GlnB-like"/>
    <property type="match status" value="1"/>
</dbReference>
<dbReference type="InterPro" id="IPR015867">
    <property type="entry name" value="N-reg_PII/ATP_PRibTrfase_C"/>
</dbReference>
<dbReference type="RefSeq" id="WP_148828751.1">
    <property type="nucleotide sequence ID" value="NZ_JANFXA010000110.1"/>
</dbReference>
<comment type="similarity">
    <text evidence="1">Belongs to the UPF0166 family.</text>
</comment>
<reference evidence="2 3" key="1">
    <citation type="submission" date="2022-06" db="EMBL/GenBank/DDBJ databases">
        <title>Dynamics of rice microbiomes reveals core vertical transmitted seed endophytes.</title>
        <authorList>
            <person name="Liao K."/>
            <person name="Zhang X."/>
        </authorList>
    </citation>
    <scope>NUCLEOTIDE SEQUENCE [LARGE SCALE GENOMIC DNA]</scope>
    <source>
        <strain evidence="2 3">YT10-10-1</strain>
    </source>
</reference>
<organism evidence="2 3">
    <name type="scientific">Xanthomonas sacchari</name>
    <dbReference type="NCBI Taxonomy" id="56458"/>
    <lineage>
        <taxon>Bacteria</taxon>
        <taxon>Pseudomonadati</taxon>
        <taxon>Pseudomonadota</taxon>
        <taxon>Gammaproteobacteria</taxon>
        <taxon>Lysobacterales</taxon>
        <taxon>Lysobacteraceae</taxon>
        <taxon>Xanthomonas</taxon>
    </lineage>
</organism>
<gene>
    <name evidence="2" type="ORF">NB700_002305</name>
</gene>
<dbReference type="InterPro" id="IPR003793">
    <property type="entry name" value="UPF0166"/>
</dbReference>
<protein>
    <recommendedName>
        <fullName evidence="4">DUF190 domain-containing protein</fullName>
    </recommendedName>
</protein>
<dbReference type="InterPro" id="IPR011322">
    <property type="entry name" value="N-reg_PII-like_a/b"/>
</dbReference>
<dbReference type="Pfam" id="PF02641">
    <property type="entry name" value="DUF190"/>
    <property type="match status" value="1"/>
</dbReference>